<protein>
    <submittedName>
        <fullName evidence="1">Uncharacterized protein</fullName>
    </submittedName>
</protein>
<evidence type="ECO:0000313" key="1">
    <source>
        <dbReference type="EMBL" id="MPC19440.1"/>
    </source>
</evidence>
<dbReference type="AlphaFoldDB" id="A0A5B7DDM4"/>
<keyword evidence="2" id="KW-1185">Reference proteome</keyword>
<comment type="caution">
    <text evidence="1">The sequence shown here is derived from an EMBL/GenBank/DDBJ whole genome shotgun (WGS) entry which is preliminary data.</text>
</comment>
<dbReference type="Proteomes" id="UP000324222">
    <property type="component" value="Unassembled WGS sequence"/>
</dbReference>
<accession>A0A5B7DDM4</accession>
<organism evidence="1 2">
    <name type="scientific">Portunus trituberculatus</name>
    <name type="common">Swimming crab</name>
    <name type="synonym">Neptunus trituberculatus</name>
    <dbReference type="NCBI Taxonomy" id="210409"/>
    <lineage>
        <taxon>Eukaryota</taxon>
        <taxon>Metazoa</taxon>
        <taxon>Ecdysozoa</taxon>
        <taxon>Arthropoda</taxon>
        <taxon>Crustacea</taxon>
        <taxon>Multicrustacea</taxon>
        <taxon>Malacostraca</taxon>
        <taxon>Eumalacostraca</taxon>
        <taxon>Eucarida</taxon>
        <taxon>Decapoda</taxon>
        <taxon>Pleocyemata</taxon>
        <taxon>Brachyura</taxon>
        <taxon>Eubrachyura</taxon>
        <taxon>Portunoidea</taxon>
        <taxon>Portunidae</taxon>
        <taxon>Portuninae</taxon>
        <taxon>Portunus</taxon>
    </lineage>
</organism>
<proteinExistence type="predicted"/>
<reference evidence="1 2" key="1">
    <citation type="submission" date="2019-05" db="EMBL/GenBank/DDBJ databases">
        <title>Another draft genome of Portunus trituberculatus and its Hox gene families provides insights of decapod evolution.</title>
        <authorList>
            <person name="Jeong J.-H."/>
            <person name="Song I."/>
            <person name="Kim S."/>
            <person name="Choi T."/>
            <person name="Kim D."/>
            <person name="Ryu S."/>
            <person name="Kim W."/>
        </authorList>
    </citation>
    <scope>NUCLEOTIDE SEQUENCE [LARGE SCALE GENOMIC DNA]</scope>
    <source>
        <tissue evidence="1">Muscle</tissue>
    </source>
</reference>
<dbReference type="EMBL" id="VSRR010000770">
    <property type="protein sequence ID" value="MPC19440.1"/>
    <property type="molecule type" value="Genomic_DNA"/>
</dbReference>
<name>A0A5B7DDM4_PORTR</name>
<sequence length="62" mass="7220">MEALRPRETLTLLPRARKGKDPVIDCSSCDKICRVESLLYSRCVNDTYRVLGHLFSLRFVYD</sequence>
<gene>
    <name evidence="1" type="ORF">E2C01_012354</name>
</gene>
<evidence type="ECO:0000313" key="2">
    <source>
        <dbReference type="Proteomes" id="UP000324222"/>
    </source>
</evidence>